<dbReference type="SUPFAM" id="SSF52943">
    <property type="entry name" value="ATP synthase (F1-ATPase), gamma subunit"/>
    <property type="match status" value="1"/>
</dbReference>
<comment type="function">
    <text evidence="1">Produces ATP from ADP in the presence of a proton gradient across the membrane. The gamma chain is believed to be important in regulating ATPase activity and the flow of protons through the CF(0) complex.</text>
</comment>
<evidence type="ECO:0000313" key="10">
    <source>
        <dbReference type="EMBL" id="CAI8052021.1"/>
    </source>
</evidence>
<evidence type="ECO:0000256" key="6">
    <source>
        <dbReference type="ARBA" id="ARBA00023065"/>
    </source>
</evidence>
<keyword evidence="11" id="KW-1185">Reference proteome</keyword>
<proteinExistence type="inferred from homology"/>
<dbReference type="EMBL" id="CASHTH010003978">
    <property type="protein sequence ID" value="CAI8052021.1"/>
    <property type="molecule type" value="Genomic_DNA"/>
</dbReference>
<dbReference type="GO" id="GO:0045259">
    <property type="term" value="C:proton-transporting ATP synthase complex"/>
    <property type="evidence" value="ECO:0007669"/>
    <property type="project" value="UniProtKB-KW"/>
</dbReference>
<keyword evidence="7" id="KW-0472">Membrane</keyword>
<dbReference type="CDD" id="cd12151">
    <property type="entry name" value="F1-ATPase_gamma"/>
    <property type="match status" value="1"/>
</dbReference>
<dbReference type="InterPro" id="IPR035968">
    <property type="entry name" value="ATP_synth_F1_ATPase_gsu"/>
</dbReference>
<comment type="subcellular location">
    <subcellularLocation>
        <location evidence="2">Plastid</location>
        <location evidence="2">Chloroplast thylakoid membrane</location>
        <topology evidence="2">Peripheral membrane protein</topology>
    </subcellularLocation>
</comment>
<evidence type="ECO:0000256" key="3">
    <source>
        <dbReference type="ARBA" id="ARBA00007681"/>
    </source>
</evidence>
<dbReference type="NCBIfam" id="TIGR01146">
    <property type="entry name" value="ATPsyn_F1gamma"/>
    <property type="match status" value="1"/>
</dbReference>
<dbReference type="Gene3D" id="1.10.287.80">
    <property type="entry name" value="ATP synthase, gamma subunit, helix hairpin domain"/>
    <property type="match status" value="1"/>
</dbReference>
<evidence type="ECO:0000256" key="1">
    <source>
        <dbReference type="ARBA" id="ARBA00003456"/>
    </source>
</evidence>
<comment type="similarity">
    <text evidence="3">Belongs to the ATPase gamma chain family.</text>
</comment>
<keyword evidence="9" id="KW-0066">ATP synthesis</keyword>
<evidence type="ECO:0000256" key="2">
    <source>
        <dbReference type="ARBA" id="ARBA00004525"/>
    </source>
</evidence>
<protein>
    <submittedName>
        <fullName evidence="10">ATP synthase gamma chain</fullName>
    </submittedName>
</protein>
<comment type="caution">
    <text evidence="10">The sequence shown here is derived from an EMBL/GenBank/DDBJ whole genome shotgun (WGS) entry which is preliminary data.</text>
</comment>
<dbReference type="FunFam" id="1.10.287.80:FF:000003">
    <property type="entry name" value="ATP synthase gamma chain, chloroplastic"/>
    <property type="match status" value="1"/>
</dbReference>
<keyword evidence="4" id="KW-0813">Transport</keyword>
<sequence>MPSVRDIRRRIRSVENTGKVTNAMSLIAASKMRRAQNAVLQGRPYSEKIQDVIAHLAAQPSDDASASQPLLQVRPVERIAVLVISPDRGLCGGMHANLNRRVGQFMLDQGVPVQVVAVGRKGRDFMVRSGSDLRAVFTDLGETPSLFDTVVISDMLVDLYAESEADEVYVAYTRFNSTLSQTPVVERLLPITPSELTGAERVGYIYEPDSLVVLQRILPRFIEMQVYHALLESIASEQSARMVAMRNATDNAKQLGEDLTLVMNKLRQESITNELLDLVGGMAVLEK</sequence>
<evidence type="ECO:0000256" key="8">
    <source>
        <dbReference type="ARBA" id="ARBA00023196"/>
    </source>
</evidence>
<dbReference type="Pfam" id="PF00231">
    <property type="entry name" value="ATP-synt"/>
    <property type="match status" value="1"/>
</dbReference>
<dbReference type="Proteomes" id="UP001174909">
    <property type="component" value="Unassembled WGS sequence"/>
</dbReference>
<reference evidence="10" key="1">
    <citation type="submission" date="2023-03" db="EMBL/GenBank/DDBJ databases">
        <authorList>
            <person name="Steffen K."/>
            <person name="Cardenas P."/>
        </authorList>
    </citation>
    <scope>NUCLEOTIDE SEQUENCE</scope>
</reference>
<organism evidence="10 11">
    <name type="scientific">Geodia barretti</name>
    <name type="common">Barrett's horny sponge</name>
    <dbReference type="NCBI Taxonomy" id="519541"/>
    <lineage>
        <taxon>Eukaryota</taxon>
        <taxon>Metazoa</taxon>
        <taxon>Porifera</taxon>
        <taxon>Demospongiae</taxon>
        <taxon>Heteroscleromorpha</taxon>
        <taxon>Tetractinellida</taxon>
        <taxon>Astrophorina</taxon>
        <taxon>Geodiidae</taxon>
        <taxon>Geodia</taxon>
    </lineage>
</organism>
<evidence type="ECO:0000313" key="11">
    <source>
        <dbReference type="Proteomes" id="UP001174909"/>
    </source>
</evidence>
<dbReference type="Gene3D" id="3.40.1380.10">
    <property type="match status" value="1"/>
</dbReference>
<keyword evidence="6" id="KW-0406">Ion transport</keyword>
<dbReference type="PRINTS" id="PR00126">
    <property type="entry name" value="ATPASEGAMMA"/>
</dbReference>
<keyword evidence="8" id="KW-0139">CF(1)</keyword>
<accession>A0AA35TQS6</accession>
<dbReference type="AlphaFoldDB" id="A0AA35TQS6"/>
<evidence type="ECO:0000256" key="4">
    <source>
        <dbReference type="ARBA" id="ARBA00022448"/>
    </source>
</evidence>
<dbReference type="HAMAP" id="MF_00815">
    <property type="entry name" value="ATP_synth_gamma_bact"/>
    <property type="match status" value="1"/>
</dbReference>
<dbReference type="PANTHER" id="PTHR11693:SF22">
    <property type="entry name" value="ATP SYNTHASE SUBUNIT GAMMA, MITOCHONDRIAL"/>
    <property type="match status" value="1"/>
</dbReference>
<evidence type="ECO:0000256" key="5">
    <source>
        <dbReference type="ARBA" id="ARBA00022781"/>
    </source>
</evidence>
<name>A0AA35TQS6_GEOBA</name>
<evidence type="ECO:0000256" key="9">
    <source>
        <dbReference type="ARBA" id="ARBA00023310"/>
    </source>
</evidence>
<evidence type="ECO:0000256" key="7">
    <source>
        <dbReference type="ARBA" id="ARBA00023136"/>
    </source>
</evidence>
<dbReference type="GO" id="GO:0046933">
    <property type="term" value="F:proton-transporting ATP synthase activity, rotational mechanism"/>
    <property type="evidence" value="ECO:0007669"/>
    <property type="project" value="InterPro"/>
</dbReference>
<dbReference type="PANTHER" id="PTHR11693">
    <property type="entry name" value="ATP SYNTHASE GAMMA CHAIN"/>
    <property type="match status" value="1"/>
</dbReference>
<keyword evidence="5" id="KW-0375">Hydrogen ion transport</keyword>
<dbReference type="InterPro" id="IPR000131">
    <property type="entry name" value="ATP_synth_F1_gsu"/>
</dbReference>
<gene>
    <name evidence="10" type="ORF">GBAR_LOCUS28465</name>
</gene>